<evidence type="ECO:0000259" key="9">
    <source>
        <dbReference type="PROSITE" id="PS50158"/>
    </source>
</evidence>
<organism evidence="10 11">
    <name type="scientific">Paspalum notatum var. saurae</name>
    <dbReference type="NCBI Taxonomy" id="547442"/>
    <lineage>
        <taxon>Eukaryota</taxon>
        <taxon>Viridiplantae</taxon>
        <taxon>Streptophyta</taxon>
        <taxon>Embryophyta</taxon>
        <taxon>Tracheophyta</taxon>
        <taxon>Spermatophyta</taxon>
        <taxon>Magnoliopsida</taxon>
        <taxon>Liliopsida</taxon>
        <taxon>Poales</taxon>
        <taxon>Poaceae</taxon>
        <taxon>PACMAD clade</taxon>
        <taxon>Panicoideae</taxon>
        <taxon>Andropogonodae</taxon>
        <taxon>Paspaleae</taxon>
        <taxon>Paspalinae</taxon>
        <taxon>Paspalum</taxon>
    </lineage>
</organism>
<feature type="compositionally biased region" description="Polar residues" evidence="8">
    <location>
        <begin position="169"/>
        <end position="204"/>
    </location>
</feature>
<dbReference type="InterPro" id="IPR043128">
    <property type="entry name" value="Rev_trsase/Diguanyl_cyclase"/>
</dbReference>
<dbReference type="InterPro" id="IPR056924">
    <property type="entry name" value="SH3_Tf2-1"/>
</dbReference>
<dbReference type="CDD" id="cd09274">
    <property type="entry name" value="RNase_HI_RT_Ty3"/>
    <property type="match status" value="1"/>
</dbReference>
<dbReference type="Pfam" id="PF17921">
    <property type="entry name" value="Integrase_H2C2"/>
    <property type="match status" value="1"/>
</dbReference>
<feature type="region of interest" description="Disordered" evidence="8">
    <location>
        <begin position="126"/>
        <end position="204"/>
    </location>
</feature>
<keyword evidence="5" id="KW-0378">Hydrolase</keyword>
<dbReference type="GO" id="GO:0003676">
    <property type="term" value="F:nucleic acid binding"/>
    <property type="evidence" value="ECO:0007669"/>
    <property type="project" value="InterPro"/>
</dbReference>
<dbReference type="InterPro" id="IPR036875">
    <property type="entry name" value="Znf_CCHC_sf"/>
</dbReference>
<dbReference type="GO" id="GO:0004519">
    <property type="term" value="F:endonuclease activity"/>
    <property type="evidence" value="ECO:0007669"/>
    <property type="project" value="UniProtKB-KW"/>
</dbReference>
<keyword evidence="4" id="KW-0255">Endonuclease</keyword>
<dbReference type="Pfam" id="PF00078">
    <property type="entry name" value="RVT_1"/>
    <property type="match status" value="1"/>
</dbReference>
<dbReference type="Pfam" id="PF03732">
    <property type="entry name" value="Retrotrans_gag"/>
    <property type="match status" value="1"/>
</dbReference>
<dbReference type="InterPro" id="IPR000477">
    <property type="entry name" value="RT_dom"/>
</dbReference>
<dbReference type="Gene3D" id="3.10.10.10">
    <property type="entry name" value="HIV Type 1 Reverse Transcriptase, subunit A, domain 1"/>
    <property type="match status" value="1"/>
</dbReference>
<dbReference type="GO" id="GO:0008270">
    <property type="term" value="F:zinc ion binding"/>
    <property type="evidence" value="ECO:0007669"/>
    <property type="project" value="UniProtKB-KW"/>
</dbReference>
<dbReference type="InterPro" id="IPR036397">
    <property type="entry name" value="RNaseH_sf"/>
</dbReference>
<dbReference type="InterPro" id="IPR041588">
    <property type="entry name" value="Integrase_H2C2"/>
</dbReference>
<dbReference type="PANTHER" id="PTHR35046">
    <property type="entry name" value="ZINC KNUCKLE (CCHC-TYPE) FAMILY PROTEIN"/>
    <property type="match status" value="1"/>
</dbReference>
<evidence type="ECO:0000256" key="8">
    <source>
        <dbReference type="SAM" id="MobiDB-lite"/>
    </source>
</evidence>
<keyword evidence="3" id="KW-0540">Nuclease</keyword>
<dbReference type="InterPro" id="IPR041373">
    <property type="entry name" value="RT_RNaseH"/>
</dbReference>
<evidence type="ECO:0000256" key="1">
    <source>
        <dbReference type="ARBA" id="ARBA00022679"/>
    </source>
</evidence>
<feature type="region of interest" description="Disordered" evidence="8">
    <location>
        <begin position="968"/>
        <end position="995"/>
    </location>
</feature>
<evidence type="ECO:0000313" key="11">
    <source>
        <dbReference type="Proteomes" id="UP001341281"/>
    </source>
</evidence>
<keyword evidence="7" id="KW-0863">Zinc-finger</keyword>
<keyword evidence="7" id="KW-0479">Metal-binding</keyword>
<evidence type="ECO:0000256" key="7">
    <source>
        <dbReference type="PROSITE-ProRule" id="PRU00047"/>
    </source>
</evidence>
<evidence type="ECO:0000313" key="10">
    <source>
        <dbReference type="EMBL" id="WVZ95639.1"/>
    </source>
</evidence>
<keyword evidence="6" id="KW-0695">RNA-directed DNA polymerase</keyword>
<dbReference type="PROSITE" id="PS50158">
    <property type="entry name" value="ZF_CCHC"/>
    <property type="match status" value="1"/>
</dbReference>
<dbReference type="InterPro" id="IPR012337">
    <property type="entry name" value="RNaseH-like_sf"/>
</dbReference>
<dbReference type="GO" id="GO:0003964">
    <property type="term" value="F:RNA-directed DNA polymerase activity"/>
    <property type="evidence" value="ECO:0007669"/>
    <property type="project" value="UniProtKB-KW"/>
</dbReference>
<accession>A0AAQ3UNM7</accession>
<dbReference type="GO" id="GO:0016787">
    <property type="term" value="F:hydrolase activity"/>
    <property type="evidence" value="ECO:0007669"/>
    <property type="project" value="UniProtKB-KW"/>
</dbReference>
<dbReference type="SUPFAM" id="SSF56672">
    <property type="entry name" value="DNA/RNA polymerases"/>
    <property type="match status" value="1"/>
</dbReference>
<dbReference type="AlphaFoldDB" id="A0AAQ3UNM7"/>
<dbReference type="InterPro" id="IPR005162">
    <property type="entry name" value="Retrotrans_gag_dom"/>
</dbReference>
<evidence type="ECO:0000256" key="3">
    <source>
        <dbReference type="ARBA" id="ARBA00022722"/>
    </source>
</evidence>
<evidence type="ECO:0000256" key="4">
    <source>
        <dbReference type="ARBA" id="ARBA00022759"/>
    </source>
</evidence>
<keyword evidence="2" id="KW-0548">Nucleotidyltransferase</keyword>
<dbReference type="Gene3D" id="3.30.420.10">
    <property type="entry name" value="Ribonuclease H-like superfamily/Ribonuclease H"/>
    <property type="match status" value="1"/>
</dbReference>
<evidence type="ECO:0000256" key="5">
    <source>
        <dbReference type="ARBA" id="ARBA00022801"/>
    </source>
</evidence>
<dbReference type="PANTHER" id="PTHR35046:SF9">
    <property type="entry name" value="RNA-DIRECTED DNA POLYMERASE"/>
    <property type="match status" value="1"/>
</dbReference>
<name>A0AAQ3UNM7_PASNO</name>
<dbReference type="Pfam" id="PF17917">
    <property type="entry name" value="RT_RNaseH"/>
    <property type="match status" value="1"/>
</dbReference>
<protein>
    <recommendedName>
        <fullName evidence="9">CCHC-type domain-containing protein</fullName>
    </recommendedName>
</protein>
<feature type="domain" description="CCHC-type" evidence="9">
    <location>
        <begin position="210"/>
        <end position="225"/>
    </location>
</feature>
<dbReference type="EMBL" id="CP144753">
    <property type="protein sequence ID" value="WVZ95639.1"/>
    <property type="molecule type" value="Genomic_DNA"/>
</dbReference>
<dbReference type="InterPro" id="IPR043502">
    <property type="entry name" value="DNA/RNA_pol_sf"/>
</dbReference>
<dbReference type="SMART" id="SM00343">
    <property type="entry name" value="ZnF_C2HC"/>
    <property type="match status" value="1"/>
</dbReference>
<dbReference type="Gene3D" id="3.30.70.270">
    <property type="match status" value="2"/>
</dbReference>
<evidence type="ECO:0000256" key="2">
    <source>
        <dbReference type="ARBA" id="ARBA00022695"/>
    </source>
</evidence>
<dbReference type="Gene3D" id="1.10.340.70">
    <property type="match status" value="1"/>
</dbReference>
<dbReference type="InterPro" id="IPR001878">
    <property type="entry name" value="Znf_CCHC"/>
</dbReference>
<dbReference type="CDD" id="cd01647">
    <property type="entry name" value="RT_LTR"/>
    <property type="match status" value="1"/>
</dbReference>
<keyword evidence="11" id="KW-1185">Reference proteome</keyword>
<evidence type="ECO:0000256" key="6">
    <source>
        <dbReference type="ARBA" id="ARBA00022918"/>
    </source>
</evidence>
<keyword evidence="7" id="KW-0862">Zinc</keyword>
<reference evidence="10 11" key="1">
    <citation type="submission" date="2024-02" db="EMBL/GenBank/DDBJ databases">
        <title>High-quality chromosome-scale genome assembly of Pensacola bahiagrass (Paspalum notatum Flugge var. saurae).</title>
        <authorList>
            <person name="Vega J.M."/>
            <person name="Podio M."/>
            <person name="Orjuela J."/>
            <person name="Siena L.A."/>
            <person name="Pessino S.C."/>
            <person name="Combes M.C."/>
            <person name="Mariac C."/>
            <person name="Albertini E."/>
            <person name="Pupilli F."/>
            <person name="Ortiz J.P.A."/>
            <person name="Leblanc O."/>
        </authorList>
    </citation>
    <scope>NUCLEOTIDE SEQUENCE [LARGE SCALE GENOMIC DNA]</scope>
    <source>
        <strain evidence="10">R1</strain>
        <tissue evidence="10">Leaf</tissue>
    </source>
</reference>
<gene>
    <name evidence="10" type="ORF">U9M48_041373</name>
</gene>
<dbReference type="Pfam" id="PF24626">
    <property type="entry name" value="SH3_Tf2-1"/>
    <property type="match status" value="1"/>
</dbReference>
<dbReference type="FunFam" id="3.30.70.270:FF:000020">
    <property type="entry name" value="Transposon Tf2-6 polyprotein-like Protein"/>
    <property type="match status" value="1"/>
</dbReference>
<feature type="compositionally biased region" description="Polar residues" evidence="8">
    <location>
        <begin position="134"/>
        <end position="149"/>
    </location>
</feature>
<dbReference type="Proteomes" id="UP001341281">
    <property type="component" value="Chromosome 09"/>
</dbReference>
<sequence>MAALDFDGYALIWWEQIQNQRDENGEYPVASWAEMKREMRARFVPKHYKRDLFDKLQNLKQGNKSVEEYYKEMEQAMIRARVQEGEEQSMARFLSGLSKPIKRVVEFQTYNNVVELVHIAQKAERQLQDDARQSKTTTFGPRASSSAQKTARFDLGRGIFSSGPSSSSNVHPTTTEKSATSSNVEKTARTTPMKSNIPVGSTSKSNGIQCFKCLGRGHVMKECPNNRVVIVTEGGEYDSASEDDCEFLAENDKFGDALENEDGSYDKYPFEAGNTIVVTKALSVQLKDEEQAQRSNLFQTQAKANNKLTMMFFRKGYLLVYLHSVALNIKLISFQELHFRTDHRTAPTRRKQRKFSDKCKNYLTEGMYAKALVLVLSLAINNITIRYRYPIPRLDDMLDELSGVVIFSKIDLRSGYHLIRMKQGDEWKTAFKTKFGLYEWLVMPFGLTNAPSTFMRLMNHVLRPFIGKFVVVYFDHILIYSHTMEEHVEHIKMVLEVLRNEKLYANLEKCTFCTDKVVFLGFVVSGQGVEVDESKVEAIQNWPTPVNVSQVRSFHGLAGFYRRFVKNFSTIAAPLNELTKKGVEFVWGKSQENAFQELKKCLTSAPLLALPDFNKSFEIECDASGIGIGGVLMQEEKPIAYFSEKLGGAQLNYPVYDKELYSLVRVLETWQHYLWPKEFIIHSDHEALKYLKGQAKLNRRHAKWVEFIESFPYIVKYKKGKENVVADALSRKSVLLNQLEVKVLGLEAIKDLYAIDLVFAEPYLKCQDGKGWDKYHLHDGITHGRIGGPLWERKDLLLSDHFDWPKMRRDVEKLVQRCTTCHKAKSKLNPHGLYTPLPVPNAPWEDISMDFVLGLPRTKKGRDSVFVVVDRFSKMAHFIPCHKSNDASHANKNRKKLIFQPGDLVWVHLRKDRFPDKRKSKLMPRGDGPFKVLARINDNAYKIELPDDYYGVSNTFNVADLSPFFGHEETESRSTPFQEGEDDEDTPHDVQDSDVYKGPLTRARAQLLQHEVNLVINECDHASTKNYLLPNGSTLLVLTTQVPRGGHGKSVQVLEEQAAVPVMTLK</sequence>
<dbReference type="SUPFAM" id="SSF57756">
    <property type="entry name" value="Retrovirus zinc finger-like domains"/>
    <property type="match status" value="1"/>
</dbReference>
<dbReference type="SUPFAM" id="SSF53098">
    <property type="entry name" value="Ribonuclease H-like"/>
    <property type="match status" value="1"/>
</dbReference>
<keyword evidence="1" id="KW-0808">Transferase</keyword>
<proteinExistence type="predicted"/>
<dbReference type="Gene3D" id="3.10.20.370">
    <property type="match status" value="1"/>
</dbReference>